<accession>A0A6S6QWV3</accession>
<gene>
    <name evidence="1" type="ORF">IZ6_24570</name>
</gene>
<protein>
    <submittedName>
        <fullName evidence="1">Uncharacterized protein</fullName>
    </submittedName>
</protein>
<dbReference type="Proteomes" id="UP000515317">
    <property type="component" value="Chromosome"/>
</dbReference>
<reference evidence="1 2" key="1">
    <citation type="submission" date="2020-08" db="EMBL/GenBank/DDBJ databases">
        <title>Genome sequence of Rhizobiales bacterium strain IZ6.</title>
        <authorList>
            <person name="Nakai R."/>
            <person name="Naganuma T."/>
        </authorList>
    </citation>
    <scope>NUCLEOTIDE SEQUENCE [LARGE SCALE GENOMIC DNA]</scope>
    <source>
        <strain evidence="1 2">IZ6</strain>
    </source>
</reference>
<dbReference type="RefSeq" id="WP_222875347.1">
    <property type="nucleotide sequence ID" value="NZ_AP023361.1"/>
</dbReference>
<proteinExistence type="predicted"/>
<dbReference type="KEGG" id="tso:IZ6_24570"/>
<evidence type="ECO:0000313" key="2">
    <source>
        <dbReference type="Proteomes" id="UP000515317"/>
    </source>
</evidence>
<name>A0A6S6QWV3_9HYPH</name>
<keyword evidence="2" id="KW-1185">Reference proteome</keyword>
<dbReference type="AlphaFoldDB" id="A0A6S6QWV3"/>
<organism evidence="1 2">
    <name type="scientific">Terrihabitans soli</name>
    <dbReference type="NCBI Taxonomy" id="708113"/>
    <lineage>
        <taxon>Bacteria</taxon>
        <taxon>Pseudomonadati</taxon>
        <taxon>Pseudomonadota</taxon>
        <taxon>Alphaproteobacteria</taxon>
        <taxon>Hyphomicrobiales</taxon>
        <taxon>Terrihabitans</taxon>
    </lineage>
</organism>
<sequence length="86" mass="9625">MKLYEIEYQCTNYVRVESGFMDSEFSHTEVVTRTMTIAVGDFAADPVPMLSGYISTYGGNKSDKDFKLISITEKGTLAAILDVRTR</sequence>
<evidence type="ECO:0000313" key="1">
    <source>
        <dbReference type="EMBL" id="BCJ91722.1"/>
    </source>
</evidence>
<dbReference type="EMBL" id="AP023361">
    <property type="protein sequence ID" value="BCJ91722.1"/>
    <property type="molecule type" value="Genomic_DNA"/>
</dbReference>